<dbReference type="Proteomes" id="UP001501288">
    <property type="component" value="Unassembled WGS sequence"/>
</dbReference>
<accession>A0ABN2C320</accession>
<evidence type="ECO:0000313" key="2">
    <source>
        <dbReference type="Proteomes" id="UP001501288"/>
    </source>
</evidence>
<reference evidence="1 2" key="1">
    <citation type="journal article" date="2019" name="Int. J. Syst. Evol. Microbiol.">
        <title>The Global Catalogue of Microorganisms (GCM) 10K type strain sequencing project: providing services to taxonomists for standard genome sequencing and annotation.</title>
        <authorList>
            <consortium name="The Broad Institute Genomics Platform"/>
            <consortium name="The Broad Institute Genome Sequencing Center for Infectious Disease"/>
            <person name="Wu L."/>
            <person name="Ma J."/>
        </authorList>
    </citation>
    <scope>NUCLEOTIDE SEQUENCE [LARGE SCALE GENOMIC DNA]</scope>
    <source>
        <strain evidence="1 2">JCM 14588</strain>
    </source>
</reference>
<gene>
    <name evidence="1" type="ORF">GCM10009762_25690</name>
</gene>
<organism evidence="1 2">
    <name type="scientific">Dermacoccus barathri</name>
    <dbReference type="NCBI Taxonomy" id="322601"/>
    <lineage>
        <taxon>Bacteria</taxon>
        <taxon>Bacillati</taxon>
        <taxon>Actinomycetota</taxon>
        <taxon>Actinomycetes</taxon>
        <taxon>Micrococcales</taxon>
        <taxon>Dermacoccaceae</taxon>
        <taxon>Dermacoccus</taxon>
    </lineage>
</organism>
<name>A0ABN2C320_9MICO</name>
<sequence>MRSLNIKTVEGTSEANYSVGDTDGTAKLTVANTPVPASGCPASSSWQDFLGFECRGGGVGQAQVHLLGPVP</sequence>
<proteinExistence type="predicted"/>
<comment type="caution">
    <text evidence="1">The sequence shown here is derived from an EMBL/GenBank/DDBJ whole genome shotgun (WGS) entry which is preliminary data.</text>
</comment>
<keyword evidence="2" id="KW-1185">Reference proteome</keyword>
<dbReference type="EMBL" id="BAAANV010000063">
    <property type="protein sequence ID" value="GAA1551681.1"/>
    <property type="molecule type" value="Genomic_DNA"/>
</dbReference>
<evidence type="ECO:0000313" key="1">
    <source>
        <dbReference type="EMBL" id="GAA1551681.1"/>
    </source>
</evidence>
<protein>
    <submittedName>
        <fullName evidence="1">Uncharacterized protein</fullName>
    </submittedName>
</protein>